<name>A0A0K2T7L3_LEPSM</name>
<dbReference type="EMBL" id="HACA01004080">
    <property type="protein sequence ID" value="CDW21441.1"/>
    <property type="molecule type" value="Transcribed_RNA"/>
</dbReference>
<keyword evidence="1" id="KW-1133">Transmembrane helix</keyword>
<feature type="chain" id="PRO_5005487553" evidence="2">
    <location>
        <begin position="23"/>
        <end position="320"/>
    </location>
</feature>
<evidence type="ECO:0000313" key="3">
    <source>
        <dbReference type="EMBL" id="CDW21441.1"/>
    </source>
</evidence>
<organism evidence="3">
    <name type="scientific">Lepeophtheirus salmonis</name>
    <name type="common">Salmon louse</name>
    <name type="synonym">Caligus salmonis</name>
    <dbReference type="NCBI Taxonomy" id="72036"/>
    <lineage>
        <taxon>Eukaryota</taxon>
        <taxon>Metazoa</taxon>
        <taxon>Ecdysozoa</taxon>
        <taxon>Arthropoda</taxon>
        <taxon>Crustacea</taxon>
        <taxon>Multicrustacea</taxon>
        <taxon>Hexanauplia</taxon>
        <taxon>Copepoda</taxon>
        <taxon>Siphonostomatoida</taxon>
        <taxon>Caligidae</taxon>
        <taxon>Lepeophtheirus</taxon>
    </lineage>
</organism>
<reference evidence="3" key="1">
    <citation type="submission" date="2014-05" db="EMBL/GenBank/DDBJ databases">
        <authorList>
            <person name="Chronopoulou M."/>
        </authorList>
    </citation>
    <scope>NUCLEOTIDE SEQUENCE</scope>
    <source>
        <tissue evidence="3">Whole organism</tissue>
    </source>
</reference>
<evidence type="ECO:0000256" key="2">
    <source>
        <dbReference type="SAM" id="SignalP"/>
    </source>
</evidence>
<feature type="signal peptide" evidence="2">
    <location>
        <begin position="1"/>
        <end position="22"/>
    </location>
</feature>
<proteinExistence type="predicted"/>
<dbReference type="SUPFAM" id="SSF56436">
    <property type="entry name" value="C-type lectin-like"/>
    <property type="match status" value="1"/>
</dbReference>
<sequence length="320" mass="36057">MDLKSGIIALTLFFTLLQFTLGNEVNQRNCPSGYQYAGEDSSNNRIVSSFNKGFVYYEEVSRSDIYSCYKYIPSKSENDVTYFDAVKGCSDEENHVENKARLISFDDDFNEIQRFANILSSYLNGSSSKILTSGLKLPNYSTFVWSSTNEMYNISEAFIQIQNKTDPKLACLALSINSPHDFTLEAIDCANTNIKTYVCEVRVQIVTFYAWFVNNSWNLVLLFSISILGIGLCMSGFAYRSSPRFERRVQRRPGNVSPGGPNISKIDAPPPYESFVNAQCAHEGLPPKYDSNAQAPSRLEQIKNKGKDILATVTVFKTRY</sequence>
<keyword evidence="1" id="KW-0812">Transmembrane</keyword>
<evidence type="ECO:0000256" key="1">
    <source>
        <dbReference type="SAM" id="Phobius"/>
    </source>
</evidence>
<dbReference type="InterPro" id="IPR016186">
    <property type="entry name" value="C-type_lectin-like/link_sf"/>
</dbReference>
<feature type="transmembrane region" description="Helical" evidence="1">
    <location>
        <begin position="217"/>
        <end position="239"/>
    </location>
</feature>
<dbReference type="OrthoDB" id="6356110at2759"/>
<dbReference type="Gene3D" id="3.10.100.10">
    <property type="entry name" value="Mannose-Binding Protein A, subunit A"/>
    <property type="match status" value="1"/>
</dbReference>
<protein>
    <submittedName>
        <fullName evidence="3">Uncharacterized protein</fullName>
    </submittedName>
</protein>
<keyword evidence="2" id="KW-0732">Signal</keyword>
<dbReference type="OMA" id="YENQFIC"/>
<dbReference type="InterPro" id="IPR016187">
    <property type="entry name" value="CTDL_fold"/>
</dbReference>
<accession>A0A0K2T7L3</accession>
<keyword evidence="1" id="KW-0472">Membrane</keyword>
<dbReference type="AlphaFoldDB" id="A0A0K2T7L3"/>